<sequence>MISCKKEQAENIQNSKSVEIDYSKSKTKNIETGLNLTDLNDTPMEIDGCSCFFSETENKYRSEKYLIATNLDSIAYISVNGKNMKLYLIERKFDKYSTKEENYTEIFSNEKFRATIEVKIDNTKKRGDEVWWNTGSIKVEDKNGKIQIKKFIGECGC</sequence>
<name>A0A1I5A338_9FLAO</name>
<organism evidence="1 2">
    <name type="scientific">Flavobacterium succinicans</name>
    <dbReference type="NCBI Taxonomy" id="29536"/>
    <lineage>
        <taxon>Bacteria</taxon>
        <taxon>Pseudomonadati</taxon>
        <taxon>Bacteroidota</taxon>
        <taxon>Flavobacteriia</taxon>
        <taxon>Flavobacteriales</taxon>
        <taxon>Flavobacteriaceae</taxon>
        <taxon>Flavobacterium</taxon>
    </lineage>
</organism>
<accession>A0A1I5A338</accession>
<evidence type="ECO:0000313" key="2">
    <source>
        <dbReference type="Proteomes" id="UP000182961"/>
    </source>
</evidence>
<proteinExistence type="predicted"/>
<evidence type="ECO:0000313" key="1">
    <source>
        <dbReference type="EMBL" id="SFN56924.1"/>
    </source>
</evidence>
<dbReference type="EMBL" id="FOUT01000023">
    <property type="protein sequence ID" value="SFN56924.1"/>
    <property type="molecule type" value="Genomic_DNA"/>
</dbReference>
<keyword evidence="2" id="KW-1185">Reference proteome</keyword>
<dbReference type="AlphaFoldDB" id="A0A1I5A338"/>
<dbReference type="Proteomes" id="UP000182961">
    <property type="component" value="Unassembled WGS sequence"/>
</dbReference>
<dbReference type="eggNOG" id="ENOG50341SX">
    <property type="taxonomic scope" value="Bacteria"/>
</dbReference>
<gene>
    <name evidence="1" type="ORF">SAMN05444143_1235</name>
</gene>
<reference evidence="2" key="1">
    <citation type="submission" date="2016-10" db="EMBL/GenBank/DDBJ databases">
        <authorList>
            <person name="Varghese N."/>
            <person name="Submissions S."/>
        </authorList>
    </citation>
    <scope>NUCLEOTIDE SEQUENCE [LARGE SCALE GENOMIC DNA]</scope>
    <source>
        <strain evidence="2">DSM 4002</strain>
    </source>
</reference>
<protein>
    <submittedName>
        <fullName evidence="1">Uncharacterized protein</fullName>
    </submittedName>
</protein>